<reference evidence="2" key="1">
    <citation type="submission" date="2019-11" db="UniProtKB">
        <authorList>
            <consortium name="WormBaseParasite"/>
        </authorList>
    </citation>
    <scope>IDENTIFICATION</scope>
</reference>
<keyword evidence="1" id="KW-0472">Membrane</keyword>
<evidence type="ECO:0000256" key="1">
    <source>
        <dbReference type="SAM" id="Phobius"/>
    </source>
</evidence>
<protein>
    <submittedName>
        <fullName evidence="2">Gustatory receptor</fullName>
    </submittedName>
</protein>
<feature type="transmembrane region" description="Helical" evidence="1">
    <location>
        <begin position="39"/>
        <end position="56"/>
    </location>
</feature>
<name>A0A5K3FHT9_MESCO</name>
<keyword evidence="1" id="KW-1133">Transmembrane helix</keyword>
<dbReference type="WBParaSite" id="MCU_007936-RA">
    <property type="protein sequence ID" value="MCU_007936-RA"/>
    <property type="gene ID" value="MCU_007936"/>
</dbReference>
<keyword evidence="1" id="KW-0812">Transmembrane</keyword>
<dbReference type="AlphaFoldDB" id="A0A5K3FHT9"/>
<accession>A0A5K3FHT9</accession>
<evidence type="ECO:0000313" key="2">
    <source>
        <dbReference type="WBParaSite" id="MCU_007936-RA"/>
    </source>
</evidence>
<sequence>RIAKFNNKQDWDNRPDFIDQSLAKTLHQTSSIRVLHAGYAAYYMLLLICVCLRLVAHLPPIQTKYNVFATRASFAPV</sequence>
<proteinExistence type="predicted"/>
<organism evidence="2">
    <name type="scientific">Mesocestoides corti</name>
    <name type="common">Flatworm</name>
    <dbReference type="NCBI Taxonomy" id="53468"/>
    <lineage>
        <taxon>Eukaryota</taxon>
        <taxon>Metazoa</taxon>
        <taxon>Spiralia</taxon>
        <taxon>Lophotrochozoa</taxon>
        <taxon>Platyhelminthes</taxon>
        <taxon>Cestoda</taxon>
        <taxon>Eucestoda</taxon>
        <taxon>Cyclophyllidea</taxon>
        <taxon>Mesocestoididae</taxon>
        <taxon>Mesocestoides</taxon>
    </lineage>
</organism>